<feature type="region of interest" description="Disordered" evidence="5">
    <location>
        <begin position="314"/>
        <end position="338"/>
    </location>
</feature>
<dbReference type="SUPFAM" id="SSF52540">
    <property type="entry name" value="P-loop containing nucleoside triphosphate hydrolases"/>
    <property type="match status" value="1"/>
</dbReference>
<name>A0A517Y060_9BACT</name>
<dbReference type="InterPro" id="IPR003593">
    <property type="entry name" value="AAA+_ATPase"/>
</dbReference>
<keyword evidence="4 7" id="KW-0067">ATP-binding</keyword>
<reference evidence="7 8" key="1">
    <citation type="submission" date="2019-02" db="EMBL/GenBank/DDBJ databases">
        <title>Deep-cultivation of Planctomycetes and their phenomic and genomic characterization uncovers novel biology.</title>
        <authorList>
            <person name="Wiegand S."/>
            <person name="Jogler M."/>
            <person name="Boedeker C."/>
            <person name="Pinto D."/>
            <person name="Vollmers J."/>
            <person name="Rivas-Marin E."/>
            <person name="Kohn T."/>
            <person name="Peeters S.H."/>
            <person name="Heuer A."/>
            <person name="Rast P."/>
            <person name="Oberbeckmann S."/>
            <person name="Bunk B."/>
            <person name="Jeske O."/>
            <person name="Meyerdierks A."/>
            <person name="Storesund J.E."/>
            <person name="Kallscheuer N."/>
            <person name="Luecker S."/>
            <person name="Lage O.M."/>
            <person name="Pohl T."/>
            <person name="Merkel B.J."/>
            <person name="Hornburger P."/>
            <person name="Mueller R.-W."/>
            <person name="Bruemmer F."/>
            <person name="Labrenz M."/>
            <person name="Spormann A.M."/>
            <person name="Op den Camp H."/>
            <person name="Overmann J."/>
            <person name="Amann R."/>
            <person name="Jetten M.S.M."/>
            <person name="Mascher T."/>
            <person name="Medema M.H."/>
            <person name="Devos D.P."/>
            <person name="Kaster A.-K."/>
            <person name="Ovreas L."/>
            <person name="Rohde M."/>
            <person name="Galperin M.Y."/>
            <person name="Jogler C."/>
        </authorList>
    </citation>
    <scope>NUCLEOTIDE SEQUENCE [LARGE SCALE GENOMIC DNA]</scope>
    <source>
        <strain evidence="7 8">ETA_A1</strain>
    </source>
</reference>
<comment type="similarity">
    <text evidence="1">Belongs to the ABC transporter superfamily.</text>
</comment>
<dbReference type="RefSeq" id="WP_145243244.1">
    <property type="nucleotide sequence ID" value="NZ_CP036273.1"/>
</dbReference>
<dbReference type="EMBL" id="CP036273">
    <property type="protein sequence ID" value="QDU23144.1"/>
    <property type="molecule type" value="Genomic_DNA"/>
</dbReference>
<feature type="compositionally biased region" description="Pro residues" evidence="5">
    <location>
        <begin position="321"/>
        <end position="338"/>
    </location>
</feature>
<keyword evidence="2" id="KW-0813">Transport</keyword>
<feature type="domain" description="ABC transporter" evidence="6">
    <location>
        <begin position="6"/>
        <end position="235"/>
    </location>
</feature>
<evidence type="ECO:0000259" key="6">
    <source>
        <dbReference type="PROSITE" id="PS50893"/>
    </source>
</evidence>
<gene>
    <name evidence="7" type="primary">yxlF_4</name>
    <name evidence="7" type="ORF">ETAA1_51360</name>
</gene>
<accession>A0A517Y060</accession>
<keyword evidence="8" id="KW-1185">Reference proteome</keyword>
<evidence type="ECO:0000313" key="7">
    <source>
        <dbReference type="EMBL" id="QDU23144.1"/>
    </source>
</evidence>
<dbReference type="Pfam" id="PF00005">
    <property type="entry name" value="ABC_tran"/>
    <property type="match status" value="1"/>
</dbReference>
<evidence type="ECO:0000256" key="2">
    <source>
        <dbReference type="ARBA" id="ARBA00022448"/>
    </source>
</evidence>
<dbReference type="OrthoDB" id="9795548at2"/>
<dbReference type="InterPro" id="IPR003439">
    <property type="entry name" value="ABC_transporter-like_ATP-bd"/>
</dbReference>
<dbReference type="GO" id="GO:0005524">
    <property type="term" value="F:ATP binding"/>
    <property type="evidence" value="ECO:0007669"/>
    <property type="project" value="UniProtKB-KW"/>
</dbReference>
<dbReference type="PANTHER" id="PTHR43335:SF4">
    <property type="entry name" value="ABC TRANSPORTER, ATP-BINDING PROTEIN"/>
    <property type="match status" value="1"/>
</dbReference>
<evidence type="ECO:0000313" key="8">
    <source>
        <dbReference type="Proteomes" id="UP000319576"/>
    </source>
</evidence>
<dbReference type="PANTHER" id="PTHR43335">
    <property type="entry name" value="ABC TRANSPORTER, ATP-BINDING PROTEIN"/>
    <property type="match status" value="1"/>
</dbReference>
<organism evidence="7 8">
    <name type="scientific">Urbifossiella limnaea</name>
    <dbReference type="NCBI Taxonomy" id="2528023"/>
    <lineage>
        <taxon>Bacteria</taxon>
        <taxon>Pseudomonadati</taxon>
        <taxon>Planctomycetota</taxon>
        <taxon>Planctomycetia</taxon>
        <taxon>Gemmatales</taxon>
        <taxon>Gemmataceae</taxon>
        <taxon>Urbifossiella</taxon>
    </lineage>
</organism>
<dbReference type="AlphaFoldDB" id="A0A517Y060"/>
<proteinExistence type="inferred from homology"/>
<dbReference type="KEGG" id="uli:ETAA1_51360"/>
<keyword evidence="7" id="KW-0378">Hydrolase</keyword>
<evidence type="ECO:0000256" key="4">
    <source>
        <dbReference type="ARBA" id="ARBA00022840"/>
    </source>
</evidence>
<evidence type="ECO:0000256" key="3">
    <source>
        <dbReference type="ARBA" id="ARBA00022741"/>
    </source>
</evidence>
<dbReference type="SMART" id="SM00382">
    <property type="entry name" value="AAA"/>
    <property type="match status" value="1"/>
</dbReference>
<dbReference type="PROSITE" id="PS50893">
    <property type="entry name" value="ABC_TRANSPORTER_2"/>
    <property type="match status" value="1"/>
</dbReference>
<dbReference type="CDD" id="cd03230">
    <property type="entry name" value="ABC_DR_subfamily_A"/>
    <property type="match status" value="1"/>
</dbReference>
<evidence type="ECO:0000256" key="1">
    <source>
        <dbReference type="ARBA" id="ARBA00005417"/>
    </source>
</evidence>
<dbReference type="InterPro" id="IPR027417">
    <property type="entry name" value="P-loop_NTPase"/>
</dbReference>
<dbReference type="Gene3D" id="3.40.50.300">
    <property type="entry name" value="P-loop containing nucleotide triphosphate hydrolases"/>
    <property type="match status" value="1"/>
</dbReference>
<dbReference type="EC" id="3.6.3.-" evidence="7"/>
<keyword evidence="3" id="KW-0547">Nucleotide-binding</keyword>
<dbReference type="GO" id="GO:0016887">
    <property type="term" value="F:ATP hydrolysis activity"/>
    <property type="evidence" value="ECO:0007669"/>
    <property type="project" value="InterPro"/>
</dbReference>
<protein>
    <submittedName>
        <fullName evidence="7">Putative ABC transporter ATP-binding protein YxlF</fullName>
        <ecNumber evidence="7">3.6.3.-</ecNumber>
    </submittedName>
</protein>
<evidence type="ECO:0000256" key="5">
    <source>
        <dbReference type="SAM" id="MobiDB-lite"/>
    </source>
</evidence>
<dbReference type="Proteomes" id="UP000319576">
    <property type="component" value="Chromosome"/>
</dbReference>
<sequence>MPTPAIQVEHLSKNYGPVLAVNDVSFEVKPGELVGFLGPNGAGKSTTMRILTTFLPASSGYARVAGYDVMYQSMEVRERIGYLPESVPLYPEMRVSEYLSYRARLKSVPRAGRLARLDDLMVRCRIKEVRNRLLGTLSKGYRQRVGLADAMLAAPPVLILDEPTSGLDPIQIQQTLETIKELGGRHTVLLSTHILSEVEKVCERVIIINKGRVKFDNTLASINEQEPTYEFEVRGPAGEVGEFLKAQPEVVAVVAHPVPVGADGVAGFELKSKGGKDVREAMAARLTGKGWGLRHLGLKRASLEDQYTQVVLRQEAAATPAPEPEPTPEPEPAAPPAA</sequence>